<evidence type="ECO:0000256" key="5">
    <source>
        <dbReference type="ARBA" id="ARBA00023186"/>
    </source>
</evidence>
<keyword evidence="2" id="KW-0547">Nucleotide-binding</keyword>
<evidence type="ECO:0000256" key="2">
    <source>
        <dbReference type="ARBA" id="ARBA00022741"/>
    </source>
</evidence>
<dbReference type="GO" id="GO:0140662">
    <property type="term" value="F:ATP-dependent protein folding chaperone"/>
    <property type="evidence" value="ECO:0007669"/>
    <property type="project" value="InterPro"/>
</dbReference>
<keyword evidence="4" id="KW-0346">Stress response</keyword>
<evidence type="ECO:0000313" key="8">
    <source>
        <dbReference type="EMBL" id="OLF16579.1"/>
    </source>
</evidence>
<keyword evidence="7" id="KW-0472">Membrane</keyword>
<dbReference type="InterPro" id="IPR018181">
    <property type="entry name" value="Heat_shock_70_CS"/>
</dbReference>
<dbReference type="PANTHER" id="PTHR42749">
    <property type="entry name" value="CELL SHAPE-DETERMINING PROTEIN MREB"/>
    <property type="match status" value="1"/>
</dbReference>
<comment type="caution">
    <text evidence="8">The sequence shown here is derived from an EMBL/GenBank/DDBJ whole genome shotgun (WGS) entry which is preliminary data.</text>
</comment>
<evidence type="ECO:0000313" key="9">
    <source>
        <dbReference type="Proteomes" id="UP000185596"/>
    </source>
</evidence>
<keyword evidence="3" id="KW-0067">ATP-binding</keyword>
<evidence type="ECO:0000256" key="3">
    <source>
        <dbReference type="ARBA" id="ARBA00022840"/>
    </source>
</evidence>
<keyword evidence="9" id="KW-1185">Reference proteome</keyword>
<organism evidence="8 9">
    <name type="scientific">Actinophytocola xanthii</name>
    <dbReference type="NCBI Taxonomy" id="1912961"/>
    <lineage>
        <taxon>Bacteria</taxon>
        <taxon>Bacillati</taxon>
        <taxon>Actinomycetota</taxon>
        <taxon>Actinomycetes</taxon>
        <taxon>Pseudonocardiales</taxon>
        <taxon>Pseudonocardiaceae</taxon>
    </lineage>
</organism>
<dbReference type="STRING" id="1912961.BU204_16125"/>
<evidence type="ECO:0000256" key="4">
    <source>
        <dbReference type="ARBA" id="ARBA00023016"/>
    </source>
</evidence>
<dbReference type="Gene3D" id="3.30.420.40">
    <property type="match status" value="3"/>
</dbReference>
<feature type="transmembrane region" description="Helical" evidence="7">
    <location>
        <begin position="346"/>
        <end position="367"/>
    </location>
</feature>
<feature type="region of interest" description="Disordered" evidence="6">
    <location>
        <begin position="308"/>
        <end position="336"/>
    </location>
</feature>
<dbReference type="AlphaFoldDB" id="A0A1Q8CQF9"/>
<dbReference type="SUPFAM" id="SSF53067">
    <property type="entry name" value="Actin-like ATPase domain"/>
    <property type="match status" value="2"/>
</dbReference>
<dbReference type="Proteomes" id="UP000185596">
    <property type="component" value="Unassembled WGS sequence"/>
</dbReference>
<keyword evidence="5" id="KW-0143">Chaperone</keyword>
<dbReference type="OrthoDB" id="4569948at2"/>
<dbReference type="Gene3D" id="3.90.640.10">
    <property type="entry name" value="Actin, Chain A, domain 4"/>
    <property type="match status" value="2"/>
</dbReference>
<dbReference type="InterPro" id="IPR013126">
    <property type="entry name" value="Hsp_70_fam"/>
</dbReference>
<evidence type="ECO:0000256" key="7">
    <source>
        <dbReference type="SAM" id="Phobius"/>
    </source>
</evidence>
<evidence type="ECO:0000256" key="1">
    <source>
        <dbReference type="ARBA" id="ARBA00007381"/>
    </source>
</evidence>
<proteinExistence type="inferred from homology"/>
<dbReference type="PROSITE" id="PS01036">
    <property type="entry name" value="HSP70_3"/>
    <property type="match status" value="1"/>
</dbReference>
<comment type="similarity">
    <text evidence="1">Belongs to the heat shock protein 70 family.</text>
</comment>
<dbReference type="InterPro" id="IPR043129">
    <property type="entry name" value="ATPase_NBD"/>
</dbReference>
<dbReference type="Pfam" id="PF00012">
    <property type="entry name" value="HSP70"/>
    <property type="match status" value="1"/>
</dbReference>
<accession>A0A1Q8CQF9</accession>
<reference evidence="8 9" key="1">
    <citation type="submission" date="2016-12" db="EMBL/GenBank/DDBJ databases">
        <title>The draft genome sequence of Actinophytocola sp. 11-183.</title>
        <authorList>
            <person name="Wang W."/>
            <person name="Yuan L."/>
        </authorList>
    </citation>
    <scope>NUCLEOTIDE SEQUENCE [LARGE SCALE GENOMIC DNA]</scope>
    <source>
        <strain evidence="8 9">11-183</strain>
    </source>
</reference>
<name>A0A1Q8CQF9_9PSEU</name>
<dbReference type="EMBL" id="MSIE01000028">
    <property type="protein sequence ID" value="OLF16579.1"/>
    <property type="molecule type" value="Genomic_DNA"/>
</dbReference>
<dbReference type="GO" id="GO:0005524">
    <property type="term" value="F:ATP binding"/>
    <property type="evidence" value="ECO:0007669"/>
    <property type="project" value="UniProtKB-KW"/>
</dbReference>
<dbReference type="PANTHER" id="PTHR42749:SF1">
    <property type="entry name" value="CELL SHAPE-DETERMINING PROTEIN MREB"/>
    <property type="match status" value="1"/>
</dbReference>
<sequence>MTGVTAVVDFGSADTVVVAGPPERLVTVEPSAVLLTREDQLVAGHAAARAAAADPTRLLSRLKPRLDEREVMVGDTVLPVTGLLRTLLTRVVRAVGAPPDELVLTHPAGWPSARVAVLTAAASGLAGRVATLAAPVAAAAGAGAEPGTTLLVVDLGAVFCEVSAVRRQRSGSDQAGSGRAGFEVLAATELAVGGDDFDERVREYLGPEVDARARREQAATGSGEGLTGGELDRVVAADVARIVEAAQRVTAEVPVDRVLLVGGASRMPLVARRVGEAVSRPVALAADPEQAVARGALRLLTSRGEAAESAGVSAPAESAHTTAPAEEVEEVEPAPATPLRPVRRRLVVAAALLVLALAAAAVVAVGVGPGQLVAGSPGPVSGPPPPAEDSALPPEVAGRELVGVGQQAYAPGRPGAPVRYAHPSGATLELIVTGVRAERTAEPFAVAPLGYRWVTVFLSGTNVAGPAWRQDLVDEVAALDERGQWIRPLQGGVSACAPERTPPPESVEPGGSFDACVVLPVPEATPVVAVVFGRTGAGAARPVRFPVSVPVASPEAAPVRQVGRLGEPAVEVTVNGVPVLAGFHVVLTPSGYLGNRRPAAGNRYVVVRGQVPALGTAEHVYLRDDRGVLTSPLTGFDTMPNCPPFAGLGDPRATVYACFVYELDADVTVSGVTLGGQLQGAGREIESWPTWVTR</sequence>
<keyword evidence="7" id="KW-1133">Transmembrane helix</keyword>
<gene>
    <name evidence="8" type="ORF">BU204_16125</name>
</gene>
<dbReference type="RefSeq" id="WP_075126503.1">
    <property type="nucleotide sequence ID" value="NZ_MSIE01000028.1"/>
</dbReference>
<evidence type="ECO:0008006" key="10">
    <source>
        <dbReference type="Google" id="ProtNLM"/>
    </source>
</evidence>
<keyword evidence="7" id="KW-0812">Transmembrane</keyword>
<protein>
    <recommendedName>
        <fullName evidence="10">Hsp70 protein</fullName>
    </recommendedName>
</protein>
<evidence type="ECO:0000256" key="6">
    <source>
        <dbReference type="SAM" id="MobiDB-lite"/>
    </source>
</evidence>